<gene>
    <name evidence="2" type="ORF">CALVIDRAFT_217135</name>
</gene>
<dbReference type="EMBL" id="KV417268">
    <property type="protein sequence ID" value="KZP00906.1"/>
    <property type="molecule type" value="Genomic_DNA"/>
</dbReference>
<feature type="region of interest" description="Disordered" evidence="1">
    <location>
        <begin position="1"/>
        <end position="375"/>
    </location>
</feature>
<feature type="region of interest" description="Disordered" evidence="1">
    <location>
        <begin position="980"/>
        <end position="1002"/>
    </location>
</feature>
<feature type="region of interest" description="Disordered" evidence="1">
    <location>
        <begin position="897"/>
        <end position="932"/>
    </location>
</feature>
<evidence type="ECO:0000256" key="1">
    <source>
        <dbReference type="SAM" id="MobiDB-lite"/>
    </source>
</evidence>
<organism evidence="2 3">
    <name type="scientific">Calocera viscosa (strain TUFC12733)</name>
    <dbReference type="NCBI Taxonomy" id="1330018"/>
    <lineage>
        <taxon>Eukaryota</taxon>
        <taxon>Fungi</taxon>
        <taxon>Dikarya</taxon>
        <taxon>Basidiomycota</taxon>
        <taxon>Agaricomycotina</taxon>
        <taxon>Dacrymycetes</taxon>
        <taxon>Dacrymycetales</taxon>
        <taxon>Dacrymycetaceae</taxon>
        <taxon>Calocera</taxon>
    </lineage>
</organism>
<feature type="region of interest" description="Disordered" evidence="1">
    <location>
        <begin position="738"/>
        <end position="792"/>
    </location>
</feature>
<feature type="compositionally biased region" description="Polar residues" evidence="1">
    <location>
        <begin position="186"/>
        <end position="210"/>
    </location>
</feature>
<feature type="compositionally biased region" description="Polar residues" evidence="1">
    <location>
        <begin position="769"/>
        <end position="780"/>
    </location>
</feature>
<dbReference type="Proteomes" id="UP000076738">
    <property type="component" value="Unassembled WGS sequence"/>
</dbReference>
<feature type="compositionally biased region" description="Pro residues" evidence="1">
    <location>
        <begin position="111"/>
        <end position="124"/>
    </location>
</feature>
<reference evidence="2 3" key="1">
    <citation type="journal article" date="2016" name="Mol. Biol. Evol.">
        <title>Comparative Genomics of Early-Diverging Mushroom-Forming Fungi Provides Insights into the Origins of Lignocellulose Decay Capabilities.</title>
        <authorList>
            <person name="Nagy L.G."/>
            <person name="Riley R."/>
            <person name="Tritt A."/>
            <person name="Adam C."/>
            <person name="Daum C."/>
            <person name="Floudas D."/>
            <person name="Sun H."/>
            <person name="Yadav J.S."/>
            <person name="Pangilinan J."/>
            <person name="Larsson K.H."/>
            <person name="Matsuura K."/>
            <person name="Barry K."/>
            <person name="Labutti K."/>
            <person name="Kuo R."/>
            <person name="Ohm R.A."/>
            <person name="Bhattacharya S.S."/>
            <person name="Shirouzu T."/>
            <person name="Yoshinaga Y."/>
            <person name="Martin F.M."/>
            <person name="Grigoriev I.V."/>
            <person name="Hibbett D.S."/>
        </authorList>
    </citation>
    <scope>NUCLEOTIDE SEQUENCE [LARGE SCALE GENOMIC DNA]</scope>
    <source>
        <strain evidence="2 3">TUFC12733</strain>
    </source>
</reference>
<dbReference type="AlphaFoldDB" id="A0A167RH85"/>
<proteinExistence type="predicted"/>
<feature type="compositionally biased region" description="Polar residues" evidence="1">
    <location>
        <begin position="165"/>
        <end position="176"/>
    </location>
</feature>
<protein>
    <submittedName>
        <fullName evidence="2">Uncharacterized protein</fullName>
    </submittedName>
</protein>
<feature type="compositionally biased region" description="Basic and acidic residues" evidence="1">
    <location>
        <begin position="77"/>
        <end position="87"/>
    </location>
</feature>
<evidence type="ECO:0000313" key="2">
    <source>
        <dbReference type="EMBL" id="KZP00906.1"/>
    </source>
</evidence>
<feature type="compositionally biased region" description="Basic and acidic residues" evidence="1">
    <location>
        <begin position="13"/>
        <end position="25"/>
    </location>
</feature>
<evidence type="ECO:0000313" key="3">
    <source>
        <dbReference type="Proteomes" id="UP000076738"/>
    </source>
</evidence>
<sequence>MEHPPATAIPVTRENRFSDDFDRSWPRTAPLPPPPDLSRSGPQTSPTTDSARALFNERSNRLEPWGRAAPPHQQPGRRRESFDEHRGGFPGRDAPPHTNVHVLQKESRNAPFPPREPQPLPPHPGRQAGPPSGMIRQLPPHLSQPPLAREPLPSAVGSGRPPPHTATSPESASTTIPALPPPHLATSISTAPDSASLKSLSPDVTSSPALPSSAVDVGELHKMAMHSAAERAKRRRQEEEEERERERERARRKAQEIEERVKAAELEKHREAERQREAARAEQERRAAQEKQAASERRAHAESASAASGSDLRSAQAMPLRPPPVLGSTGRSPELPSMRADSWRSIKPLGPIGTPITPSALEKPPSPATPHTPHSHTIFSPIVSTIPEVLAISSTDDVEEVDFAEMGRLTNGMSDATPRGGLSHVRPYSERVPLANQRSDVGPWRRGSQSATMNPAHAINGASQLISSEPESFSTLPSEVFVLEDEVASAEEAPIPRVSVPGAAPVRPNMHSPPTHHLKPAYREPAMSALDDTMSRIKGALGAMQEARSNVPVENMAQELTVAPVAARHSTPVMLKPLETTTHVDRPVSPPLAWRSFSVRVPKKSLKLGPVPTSRLHDFLQVPPPASMDILSWVPPVKDMSIRTLSRDDLFHRKTYTRGVVNARVLLPSHHFVPYERPPPLPVVRLPSSLNQDAPLVASAVPRVLLPKSRVSSLAPRDVPHEARQRFVDSLSRPPAVLSSDGFMTDDLKLTSRSPPPDLSYPLSPPSEHSATGRSLSDNPNGIPPQRVPRKMPEGVNLILYKSPSRSDVTAGDGSSVRFTVSSELDGQPSLEHTLAQASTISPRRLTMDLTGQADRRIRGNDLGGEGGLHFMDGSGSTKSSEDSMSSLLSTVGPVATGSTSMPSPEFDNIKSATNATPTKTSVTPASGMTPNPWGKALLPDPEHLKAVWSHPGTSKITENSLKGISDEFPATLPVSVQELRSEDEDVPSVKNADELPTPAVTEPPVRPSFFDPHKSFQQVPAQPVSSSARFVPPPPVNYSATGVHGHTPYGGLGNAASTRPGPVTHAGVRPFPSYAPIVPGHSPSPPIMYTNASPYTMVSHGVPQTISPNMQQRIWVPQQGSPAASYVTTSTPYTPGMMPYGAPGTGMGRPYQPLAPGSKAPGGERPMLLHNPSMTHANSIGTHVSPPYHPVAGMEQMPGFSPPVHNALPQTHVGYTPHQANPPQQMYSVPIGGGRGAVRNTYDGYQPVPSGAFVRPSGW</sequence>
<feature type="compositionally biased region" description="Pro residues" evidence="1">
    <location>
        <begin position="754"/>
        <end position="765"/>
    </location>
</feature>
<accession>A0A167RH85</accession>
<feature type="compositionally biased region" description="Polar residues" evidence="1">
    <location>
        <begin position="911"/>
        <end position="930"/>
    </location>
</feature>
<dbReference type="OrthoDB" id="2504896at2759"/>
<keyword evidence="3" id="KW-1185">Reference proteome</keyword>
<feature type="compositionally biased region" description="Basic and acidic residues" evidence="1">
    <location>
        <begin position="244"/>
        <end position="301"/>
    </location>
</feature>
<name>A0A167RH85_CALVF</name>
<dbReference type="STRING" id="1330018.A0A167RH85"/>